<evidence type="ECO:0008006" key="4">
    <source>
        <dbReference type="Google" id="ProtNLM"/>
    </source>
</evidence>
<dbReference type="Gene3D" id="2.10.260.10">
    <property type="match status" value="1"/>
</dbReference>
<evidence type="ECO:0000313" key="2">
    <source>
        <dbReference type="EMBL" id="MCP3735018.1"/>
    </source>
</evidence>
<accession>A0A9X2HWT9</accession>
<reference evidence="2" key="1">
    <citation type="submission" date="2022-05" db="EMBL/GenBank/DDBJ databases">
        <title>Sphingomonas sp. strain RP10 Genome sequencing and assembly.</title>
        <authorList>
            <person name="Kim I."/>
        </authorList>
    </citation>
    <scope>NUCLEOTIDE SEQUENCE</scope>
    <source>
        <strain evidence="2">RP10</strain>
    </source>
</reference>
<dbReference type="EMBL" id="JAMLDY010000009">
    <property type="protein sequence ID" value="MCP3735018.1"/>
    <property type="molecule type" value="Genomic_DNA"/>
</dbReference>
<gene>
    <name evidence="2" type="ORF">M9979_09070</name>
</gene>
<sequence>MNDMAKGMWAKVTSSALGQSVELPEGFRFDGDEVRITREGDRIVLEPAEDMAIEWSDEELHRLAQAGLDSGSDAPWDGEAIKRAGRQRLLTRRNGH</sequence>
<dbReference type="Proteomes" id="UP001139486">
    <property type="component" value="Unassembled WGS sequence"/>
</dbReference>
<name>A0A9X2HWT9_9SPHN</name>
<dbReference type="RefSeq" id="WP_254289031.1">
    <property type="nucleotide sequence ID" value="NZ_JAMLDY010000009.1"/>
</dbReference>
<feature type="compositionally biased region" description="Basic residues" evidence="1">
    <location>
        <begin position="83"/>
        <end position="96"/>
    </location>
</feature>
<feature type="region of interest" description="Disordered" evidence="1">
    <location>
        <begin position="69"/>
        <end position="96"/>
    </location>
</feature>
<organism evidence="2 3">
    <name type="scientific">Sphingomonas liriopis</name>
    <dbReference type="NCBI Taxonomy" id="2949094"/>
    <lineage>
        <taxon>Bacteria</taxon>
        <taxon>Pseudomonadati</taxon>
        <taxon>Pseudomonadota</taxon>
        <taxon>Alphaproteobacteria</taxon>
        <taxon>Sphingomonadales</taxon>
        <taxon>Sphingomonadaceae</taxon>
        <taxon>Sphingomonas</taxon>
    </lineage>
</organism>
<comment type="caution">
    <text evidence="2">The sequence shown here is derived from an EMBL/GenBank/DDBJ whole genome shotgun (WGS) entry which is preliminary data.</text>
</comment>
<protein>
    <recommendedName>
        <fullName evidence="4">SpoVT-AbrB domain-containing protein</fullName>
    </recommendedName>
</protein>
<dbReference type="SUPFAM" id="SSF89447">
    <property type="entry name" value="AbrB/MazE/MraZ-like"/>
    <property type="match status" value="1"/>
</dbReference>
<evidence type="ECO:0000313" key="3">
    <source>
        <dbReference type="Proteomes" id="UP001139486"/>
    </source>
</evidence>
<dbReference type="InterPro" id="IPR037914">
    <property type="entry name" value="SpoVT-AbrB_sf"/>
</dbReference>
<keyword evidence="3" id="KW-1185">Reference proteome</keyword>
<evidence type="ECO:0000256" key="1">
    <source>
        <dbReference type="SAM" id="MobiDB-lite"/>
    </source>
</evidence>
<dbReference type="AlphaFoldDB" id="A0A9X2HWT9"/>
<proteinExistence type="predicted"/>